<evidence type="ECO:0000256" key="3">
    <source>
        <dbReference type="ARBA" id="ARBA00022801"/>
    </source>
</evidence>
<dbReference type="Gene3D" id="2.60.40.10">
    <property type="entry name" value="Immunoglobulins"/>
    <property type="match status" value="2"/>
</dbReference>
<dbReference type="InterPro" id="IPR026444">
    <property type="entry name" value="Secre_tail"/>
</dbReference>
<dbReference type="Proteomes" id="UP000018004">
    <property type="component" value="Unassembled WGS sequence"/>
</dbReference>
<dbReference type="Gene3D" id="2.60.120.260">
    <property type="entry name" value="Galactose-binding domain-like"/>
    <property type="match status" value="1"/>
</dbReference>
<keyword evidence="3" id="KW-0378">Hydrolase</keyword>
<dbReference type="PROSITE" id="PS50853">
    <property type="entry name" value="FN3"/>
    <property type="match status" value="1"/>
</dbReference>
<dbReference type="InterPro" id="IPR003961">
    <property type="entry name" value="FN3_dom"/>
</dbReference>
<dbReference type="InterPro" id="IPR024079">
    <property type="entry name" value="MetalloPept_cat_dom_sf"/>
</dbReference>
<dbReference type="GO" id="GO:0004252">
    <property type="term" value="F:serine-type endopeptidase activity"/>
    <property type="evidence" value="ECO:0007669"/>
    <property type="project" value="InterPro"/>
</dbReference>
<evidence type="ECO:0000313" key="7">
    <source>
        <dbReference type="EMBL" id="ESU29046.1"/>
    </source>
</evidence>
<keyword evidence="1" id="KW-0645">Protease</keyword>
<dbReference type="SUPFAM" id="SSF49265">
    <property type="entry name" value="Fibronectin type III"/>
    <property type="match status" value="1"/>
</dbReference>
<feature type="domain" description="P/Homo B" evidence="6">
    <location>
        <begin position="845"/>
        <end position="997"/>
    </location>
</feature>
<name>V6SQX5_9FLAO</name>
<evidence type="ECO:0000259" key="6">
    <source>
        <dbReference type="PROSITE" id="PS51829"/>
    </source>
</evidence>
<dbReference type="InterPro" id="IPR013783">
    <property type="entry name" value="Ig-like_fold"/>
</dbReference>
<evidence type="ECO:0000256" key="2">
    <source>
        <dbReference type="ARBA" id="ARBA00022729"/>
    </source>
</evidence>
<gene>
    <name evidence="7" type="ORF">FLJC2902T_10820</name>
</gene>
<dbReference type="GO" id="GO:0006508">
    <property type="term" value="P:proteolysis"/>
    <property type="evidence" value="ECO:0007669"/>
    <property type="project" value="UniProtKB-KW"/>
</dbReference>
<evidence type="ECO:0000259" key="5">
    <source>
        <dbReference type="PROSITE" id="PS50853"/>
    </source>
</evidence>
<comment type="caution">
    <text evidence="7">The sequence shown here is derived from an EMBL/GenBank/DDBJ whole genome shotgun (WGS) entry which is preliminary data.</text>
</comment>
<dbReference type="STRING" id="1341181.FLJC2902T_10820"/>
<evidence type="ECO:0000256" key="1">
    <source>
        <dbReference type="ARBA" id="ARBA00022670"/>
    </source>
</evidence>
<dbReference type="Pfam" id="PF18962">
    <property type="entry name" value="Por_Secre_tail"/>
    <property type="match status" value="1"/>
</dbReference>
<dbReference type="NCBIfam" id="TIGR04183">
    <property type="entry name" value="Por_Secre_tail"/>
    <property type="match status" value="1"/>
</dbReference>
<dbReference type="SUPFAM" id="SSF55486">
    <property type="entry name" value="Metalloproteases ('zincins'), catalytic domain"/>
    <property type="match status" value="1"/>
</dbReference>
<protein>
    <submittedName>
        <fullName evidence="7">Fpp1 protein</fullName>
    </submittedName>
</protein>
<dbReference type="InterPro" id="IPR008979">
    <property type="entry name" value="Galactose-bd-like_sf"/>
</dbReference>
<dbReference type="RefSeq" id="WP_023578734.1">
    <property type="nucleotide sequence ID" value="NZ_AVGG01000003.1"/>
</dbReference>
<dbReference type="SUPFAM" id="SSF49785">
    <property type="entry name" value="Galactose-binding domain-like"/>
    <property type="match status" value="1"/>
</dbReference>
<feature type="chain" id="PRO_5004750854" evidence="4">
    <location>
        <begin position="21"/>
        <end position="1080"/>
    </location>
</feature>
<sequence length="1080" mass="114714">MKKILLFSFVAFLGTLASEAQTEKVWKPSPDQKIESSKKVKRSSFPSEYKLFQLDLQLLRSTLNQAQSRFDKNPKGIIISIPNAEGNLERFEMFEASNFDADLQAQFPNIRAYAGKGIDDRTAQIRLSISPEGIQTMVFRNDRENEFMEPYSADGKIHAVYTSDRNKGGLPFTCTTDDKKMFSELKSSVESKSSSGKLLNFRLAMSCTGEYAAYHGGTQAAVVTAFNNTMTRVNGVFEKDLAIHMTLIASTTNVIYLNSATDPYGNTDANYNANLQTTLTNVIGNANYDIGHLVSAIGNNGNAGCIGCVCDNGKGSGYTTSTAPIGDNFDIDFVAHEMGHQFGGNHTFSNNNEGAGVNVEVGSGVTVMGYAGITPYDTHLHSIDVFHAANINQIQNNMLSKTCPTVTILTHGAPVVNAGLNYTIPKSTPFILTGSATDPNGDTLNYVWEQNDDGSTQTAANSAARANKTIGPNWVNYVPSTTPSRYFPKLSSVIANQATTAGLDVVAEALSSVGRSLNFRLTARDNNVLGGQTGYDDTVVTVNVVAGPFTVNTPNTSVSWNVGTNQTVTWAVAGTTANGVNCNYVDIYLSTNGGLTYPILLANKVPNDGTETITVPNNIGTANRIMVKGNNHIFFDISNTNFTIAAPTSSFAVGYNGVAGEQFKSACQGANLSYVIDYKALAGFSGTTTFSATGNPAGSTVSFSPTSMSNTNGTVTMTISNTAGSTAGIHNIIVTATSGATSKTVPFYFELFNSNFGAMSLSTPANNAVGQNVSLNLTWAANSNASSYDVQVATDPAFTNIIRSGNSTTTSYSVSGLSQAANYYWRVLPKNVSCSGTYSTGFKFTTGNLVCSTTNSTNIPITVPDNGTGTSTITIAAGGTISDVNVTMNVNHTWIGDTVGTLTSPTGTVVQLYNRPCDSGSTNANISATFDDSGATPICPGISGTVTPSSPLSAFNGLTSTGTWTLRIIDQATNDSGTINSWSLNICTVQTAGVAENNLKNFVIYPNPNNGAFNVQFESTSGNDIKINVYDVSGRIIFEKSYPNTDIFNQNLQLNNPQAGVYLITVQDGSYKTTKRIIIK</sequence>
<keyword evidence="2 4" id="KW-0732">Signal</keyword>
<dbReference type="GO" id="GO:0008237">
    <property type="term" value="F:metallopeptidase activity"/>
    <property type="evidence" value="ECO:0007669"/>
    <property type="project" value="InterPro"/>
</dbReference>
<accession>V6SQX5</accession>
<dbReference type="InterPro" id="IPR036116">
    <property type="entry name" value="FN3_sf"/>
</dbReference>
<evidence type="ECO:0000313" key="8">
    <source>
        <dbReference type="Proteomes" id="UP000018004"/>
    </source>
</evidence>
<dbReference type="InterPro" id="IPR002884">
    <property type="entry name" value="P_dom"/>
</dbReference>
<dbReference type="Pfam" id="PF13583">
    <property type="entry name" value="Reprolysin_4"/>
    <property type="match status" value="1"/>
</dbReference>
<feature type="domain" description="Fibronectin type-III" evidence="5">
    <location>
        <begin position="760"/>
        <end position="849"/>
    </location>
</feature>
<dbReference type="PATRIC" id="fig|1341181.4.peg.1072"/>
<dbReference type="eggNOG" id="COG4935">
    <property type="taxonomic scope" value="Bacteria"/>
</dbReference>
<proteinExistence type="predicted"/>
<dbReference type="EMBL" id="AVGG01000003">
    <property type="protein sequence ID" value="ESU29046.1"/>
    <property type="molecule type" value="Genomic_DNA"/>
</dbReference>
<keyword evidence="8" id="KW-1185">Reference proteome</keyword>
<organism evidence="7 8">
    <name type="scientific">Flavobacterium limnosediminis JC2902</name>
    <dbReference type="NCBI Taxonomy" id="1341181"/>
    <lineage>
        <taxon>Bacteria</taxon>
        <taxon>Pseudomonadati</taxon>
        <taxon>Bacteroidota</taxon>
        <taxon>Flavobacteriia</taxon>
        <taxon>Flavobacteriales</taxon>
        <taxon>Flavobacteriaceae</taxon>
        <taxon>Flavobacterium</taxon>
    </lineage>
</organism>
<dbReference type="AlphaFoldDB" id="V6SQX5"/>
<dbReference type="OrthoDB" id="9792152at2"/>
<dbReference type="Pfam" id="PF01483">
    <property type="entry name" value="P_proprotein"/>
    <property type="match status" value="1"/>
</dbReference>
<evidence type="ECO:0000256" key="4">
    <source>
        <dbReference type="SAM" id="SignalP"/>
    </source>
</evidence>
<dbReference type="Gene3D" id="3.40.390.10">
    <property type="entry name" value="Collagenase (Catalytic Domain)"/>
    <property type="match status" value="1"/>
</dbReference>
<feature type="signal peptide" evidence="4">
    <location>
        <begin position="1"/>
        <end position="20"/>
    </location>
</feature>
<reference evidence="7 8" key="1">
    <citation type="submission" date="2013-08" db="EMBL/GenBank/DDBJ databases">
        <title>Flavobacterium limnosediminis JC2902 genome sequencing.</title>
        <authorList>
            <person name="Lee K."/>
            <person name="Yi H."/>
            <person name="Park S."/>
            <person name="Chun J."/>
        </authorList>
    </citation>
    <scope>NUCLEOTIDE SEQUENCE [LARGE SCALE GENOMIC DNA]</scope>
    <source>
        <strain evidence="7 8">JC2902</strain>
    </source>
</reference>
<dbReference type="PROSITE" id="PS51829">
    <property type="entry name" value="P_HOMO_B"/>
    <property type="match status" value="1"/>
</dbReference>